<dbReference type="RefSeq" id="YP_009253951.1">
    <property type="nucleotide sequence ID" value="NC_030200.1"/>
</dbReference>
<evidence type="ECO:0000313" key="1">
    <source>
        <dbReference type="EMBL" id="ANC96554.1"/>
    </source>
</evidence>
<keyword evidence="2" id="KW-1185">Reference proteome</keyword>
<evidence type="ECO:0000313" key="2">
    <source>
        <dbReference type="Proteomes" id="UP000202843"/>
    </source>
</evidence>
<organism evidence="1 2">
    <name type="scientific">macacine betaherpesvirus 9</name>
    <dbReference type="NCBI Taxonomy" id="2560568"/>
    <lineage>
        <taxon>Viruses</taxon>
        <taxon>Duplodnaviria</taxon>
        <taxon>Heunggongvirae</taxon>
        <taxon>Peploviricota</taxon>
        <taxon>Herviviricetes</taxon>
        <taxon>Herpesvirales</taxon>
        <taxon>Orthoherpesviridae</taxon>
        <taxon>Betaherpesvirinae</taxon>
        <taxon>Roseolovirus</taxon>
        <taxon>Roseolovirus macacinebeta9</taxon>
    </lineage>
</organism>
<sequence>MNLSSVLFTTMFFCFKFQNMNFVNISQDFFEDSINNTFNTWTKFSQYHYNTFQKTYSNHCVVPVSTKCFKHMLLWSIRLSQKNYTCLSDANMLFLDNFPRWTLQFKIPGATPRKERHVFIDNVSFLYLIFTTLTIKNLNESCVKTLPYKILASQLFKIELSDTRVQHLFEDVKTITQNPDIFSRVGIEQIFSFTNFMYFVIYSQTKCDKQISTYFKHSVGVRNVSTPFGVASFYLKKGIMSPIQNIEQNNIFLFEKPSIVQLTTPNLFKTQHDFIPNTSNYQTTYTLYSIDKNKHFSTLTKENFHTSSFISPKNNELHPITGLSSSYTTATSNFSTRLNTVSRVTEFSSSGSRVNTTRKQLSENITVTNTRKKRQILITSHN</sequence>
<dbReference type="InterPro" id="IPR008645">
    <property type="entry name" value="Roseolovirus_U47"/>
</dbReference>
<proteinExistence type="predicted"/>
<dbReference type="KEGG" id="vg:27912091"/>
<name>A0A191S3U3_9BETA</name>
<dbReference type="Pfam" id="PF05467">
    <property type="entry name" value="Herpes_U47"/>
    <property type="match status" value="1"/>
</dbReference>
<dbReference type="OrthoDB" id="31539at10239"/>
<accession>A0A191S3U3</accession>
<reference evidence="1 2" key="1">
    <citation type="journal article" date="2016" name="J. Virol.">
        <title>Complete Unique Genome Sequence, Expression Profile, and Salivary Gland Tissue Tropism of the Herpesvirus 7 Homolog in Pigtailed Macaques.</title>
        <authorList>
            <person name="Staheli J.P."/>
            <person name="Dyen M.R."/>
            <person name="Basom R."/>
            <person name="Fitzgibbon M."/>
            <person name="Barcy S."/>
        </authorList>
    </citation>
    <scope>NUCLEOTIDE SEQUENCE [LARGE SCALE GENOMIC DNA]</scope>
</reference>
<gene>
    <name evidence="1" type="primary">U47</name>
</gene>
<dbReference type="Proteomes" id="UP000202843">
    <property type="component" value="Segment"/>
</dbReference>
<protein>
    <submittedName>
        <fullName evidence="1">U47 protein</fullName>
    </submittedName>
</protein>
<dbReference type="EMBL" id="KU351741">
    <property type="protein sequence ID" value="ANC96554.1"/>
    <property type="molecule type" value="Genomic_DNA"/>
</dbReference>
<dbReference type="GeneID" id="27912091"/>